<sequence>MRKPREEHLASELENDREHLGDELSAVQDFADEESGYHKTLRPRQIQMIAIGGAIGTGLFLGAGGRLALSGPALVLVYLVCGLFAFLILRALGELVLHRPSSGSFVSYAREFFGEKMAFAAGWMYFLNWAFTAIVDVTAAALYFRTFGDLFQVEWMQDTPQWLAALVALVLVLSLNLVSVRVFGEMEFWFAIIKVAALVLFLVIGVGFLLLGGQTEYGATGLGVIADNGGWFPGGAIAPVLAISGVVFAYAAIELVGTAAGETADPKAVMPRAVNTVIVRIAVFYVGSVLLLSLLLPYTAYEAGVSPFVTFFASIGNPEAGATSAAIMNFVVLTAALSSLNAGLYSTGRILRSMAVNGSAPAFTSRMSSHGVPYGGILLTGVLTLAGVGLNALVPEDAFEIVLEVAALGIIGGWATIMLCHIQLVRWAKQGRIERPSFRLWGAPFTSYLTLAFLVFVLVTMGFSETGRWVLLSLIVLVPALVVGWFAARPRILAAAQAREGVTGLAPVLAPRPRIPGEPGPTAANVPAAADGAAADGPAADGTAADDDGRR</sequence>
<feature type="transmembrane region" description="Helical" evidence="10">
    <location>
        <begin position="231"/>
        <end position="256"/>
    </location>
</feature>
<keyword evidence="4" id="KW-1003">Cell membrane</keyword>
<dbReference type="PANTHER" id="PTHR43495:SF1">
    <property type="entry name" value="L-ASPARAGINE PERMEASE"/>
    <property type="match status" value="1"/>
</dbReference>
<evidence type="ECO:0000256" key="6">
    <source>
        <dbReference type="ARBA" id="ARBA00022970"/>
    </source>
</evidence>
<dbReference type="Proteomes" id="UP000626982">
    <property type="component" value="Unassembled WGS sequence"/>
</dbReference>
<feature type="transmembrane region" description="Helical" evidence="10">
    <location>
        <begin position="191"/>
        <end position="211"/>
    </location>
</feature>
<feature type="transmembrane region" description="Helical" evidence="10">
    <location>
        <begin position="48"/>
        <end position="69"/>
    </location>
</feature>
<evidence type="ECO:0000256" key="5">
    <source>
        <dbReference type="ARBA" id="ARBA00022692"/>
    </source>
</evidence>
<evidence type="ECO:0000256" key="1">
    <source>
        <dbReference type="ARBA" id="ARBA00004651"/>
    </source>
</evidence>
<evidence type="ECO:0000256" key="7">
    <source>
        <dbReference type="ARBA" id="ARBA00022989"/>
    </source>
</evidence>
<feature type="transmembrane region" description="Helical" evidence="10">
    <location>
        <begin position="320"/>
        <end position="344"/>
    </location>
</feature>
<dbReference type="Pfam" id="PF00324">
    <property type="entry name" value="AA_permease"/>
    <property type="match status" value="1"/>
</dbReference>
<feature type="transmembrane region" description="Helical" evidence="10">
    <location>
        <begin position="440"/>
        <end position="463"/>
    </location>
</feature>
<evidence type="ECO:0000259" key="11">
    <source>
        <dbReference type="Pfam" id="PF00324"/>
    </source>
</evidence>
<evidence type="ECO:0000256" key="8">
    <source>
        <dbReference type="ARBA" id="ARBA00023136"/>
    </source>
</evidence>
<keyword evidence="3" id="KW-0813">Transport</keyword>
<evidence type="ECO:0000256" key="9">
    <source>
        <dbReference type="SAM" id="MobiDB-lite"/>
    </source>
</evidence>
<feature type="transmembrane region" description="Helical" evidence="10">
    <location>
        <begin position="406"/>
        <end position="428"/>
    </location>
</feature>
<keyword evidence="5 10" id="KW-0812">Transmembrane</keyword>
<accession>A0ABQ2KK15</accession>
<protein>
    <submittedName>
        <fullName evidence="12">L-asparagine permease</fullName>
    </submittedName>
</protein>
<feature type="region of interest" description="Disordered" evidence="9">
    <location>
        <begin position="512"/>
        <end position="551"/>
    </location>
</feature>
<evidence type="ECO:0000256" key="4">
    <source>
        <dbReference type="ARBA" id="ARBA00022475"/>
    </source>
</evidence>
<feature type="domain" description="Amino acid permease/ SLC12A" evidence="11">
    <location>
        <begin position="46"/>
        <end position="485"/>
    </location>
</feature>
<feature type="transmembrane region" description="Helical" evidence="10">
    <location>
        <begin position="277"/>
        <end position="300"/>
    </location>
</feature>
<feature type="transmembrane region" description="Helical" evidence="10">
    <location>
        <begin position="162"/>
        <end position="184"/>
    </location>
</feature>
<feature type="transmembrane region" description="Helical" evidence="10">
    <location>
        <begin position="118"/>
        <end position="142"/>
    </location>
</feature>
<dbReference type="InterPro" id="IPR004841">
    <property type="entry name" value="AA-permease/SLC12A_dom"/>
</dbReference>
<feature type="compositionally biased region" description="Low complexity" evidence="9">
    <location>
        <begin position="520"/>
        <end position="543"/>
    </location>
</feature>
<dbReference type="PIRSF" id="PIRSF006060">
    <property type="entry name" value="AA_transporter"/>
    <property type="match status" value="1"/>
</dbReference>
<evidence type="ECO:0000313" key="12">
    <source>
        <dbReference type="EMBL" id="GGN84445.1"/>
    </source>
</evidence>
<keyword evidence="6" id="KW-0029">Amino-acid transport</keyword>
<dbReference type="PANTHER" id="PTHR43495">
    <property type="entry name" value="GABA PERMEASE"/>
    <property type="match status" value="1"/>
</dbReference>
<name>A0ABQ2KK15_9MICO</name>
<gene>
    <name evidence="12" type="primary">ansP</name>
    <name evidence="12" type="ORF">GCM10010968_16160</name>
</gene>
<keyword evidence="8 10" id="KW-0472">Membrane</keyword>
<feature type="transmembrane region" description="Helical" evidence="10">
    <location>
        <begin position="374"/>
        <end position="394"/>
    </location>
</feature>
<proteinExistence type="inferred from homology"/>
<dbReference type="InterPro" id="IPR004840">
    <property type="entry name" value="Amino_acid_permease_CS"/>
</dbReference>
<feature type="transmembrane region" description="Helical" evidence="10">
    <location>
        <begin position="75"/>
        <end position="97"/>
    </location>
</feature>
<dbReference type="Gene3D" id="1.20.1740.10">
    <property type="entry name" value="Amino acid/polyamine transporter I"/>
    <property type="match status" value="1"/>
</dbReference>
<reference evidence="13" key="1">
    <citation type="journal article" date="2019" name="Int. J. Syst. Evol. Microbiol.">
        <title>The Global Catalogue of Microorganisms (GCM) 10K type strain sequencing project: providing services to taxonomists for standard genome sequencing and annotation.</title>
        <authorList>
            <consortium name="The Broad Institute Genomics Platform"/>
            <consortium name="The Broad Institute Genome Sequencing Center for Infectious Disease"/>
            <person name="Wu L."/>
            <person name="Ma J."/>
        </authorList>
    </citation>
    <scope>NUCLEOTIDE SEQUENCE [LARGE SCALE GENOMIC DNA]</scope>
    <source>
        <strain evidence="13">CGMCC 1.6960</strain>
    </source>
</reference>
<dbReference type="PROSITE" id="PS00218">
    <property type="entry name" value="AMINO_ACID_PERMEASE_1"/>
    <property type="match status" value="1"/>
</dbReference>
<evidence type="ECO:0000256" key="3">
    <source>
        <dbReference type="ARBA" id="ARBA00022448"/>
    </source>
</evidence>
<evidence type="ECO:0000313" key="13">
    <source>
        <dbReference type="Proteomes" id="UP000626982"/>
    </source>
</evidence>
<evidence type="ECO:0000256" key="2">
    <source>
        <dbReference type="ARBA" id="ARBA00008583"/>
    </source>
</evidence>
<organism evidence="12 13">
    <name type="scientific">Agrococcus terreus</name>
    <dbReference type="NCBI Taxonomy" id="574649"/>
    <lineage>
        <taxon>Bacteria</taxon>
        <taxon>Bacillati</taxon>
        <taxon>Actinomycetota</taxon>
        <taxon>Actinomycetes</taxon>
        <taxon>Micrococcales</taxon>
        <taxon>Microbacteriaceae</taxon>
        <taxon>Agrococcus</taxon>
    </lineage>
</organism>
<keyword evidence="13" id="KW-1185">Reference proteome</keyword>
<comment type="similarity">
    <text evidence="2">Belongs to the amino acid-polyamine-organocation (APC) superfamily. Amino acid transporter (AAT) (TC 2.A.3.1) family.</text>
</comment>
<feature type="transmembrane region" description="Helical" evidence="10">
    <location>
        <begin position="469"/>
        <end position="488"/>
    </location>
</feature>
<comment type="subcellular location">
    <subcellularLocation>
        <location evidence="1">Cell membrane</location>
        <topology evidence="1">Multi-pass membrane protein</topology>
    </subcellularLocation>
</comment>
<keyword evidence="7 10" id="KW-1133">Transmembrane helix</keyword>
<comment type="caution">
    <text evidence="12">The sequence shown here is derived from an EMBL/GenBank/DDBJ whole genome shotgun (WGS) entry which is preliminary data.</text>
</comment>
<evidence type="ECO:0000256" key="10">
    <source>
        <dbReference type="SAM" id="Phobius"/>
    </source>
</evidence>
<dbReference type="EMBL" id="BMLM01000001">
    <property type="protein sequence ID" value="GGN84445.1"/>
    <property type="molecule type" value="Genomic_DNA"/>
</dbReference>